<dbReference type="InterPro" id="IPR029032">
    <property type="entry name" value="AhpD-like"/>
</dbReference>
<dbReference type="Gene3D" id="1.20.1290.10">
    <property type="entry name" value="AhpD-like"/>
    <property type="match status" value="1"/>
</dbReference>
<dbReference type="PANTHER" id="PTHR34846:SF10">
    <property type="entry name" value="CYTOPLASMIC PROTEIN"/>
    <property type="match status" value="1"/>
</dbReference>
<evidence type="ECO:0000313" key="2">
    <source>
        <dbReference type="EMBL" id="MBK0332651.1"/>
    </source>
</evidence>
<name>A0ABS1BDH7_9MICO</name>
<keyword evidence="3" id="KW-1185">Reference proteome</keyword>
<dbReference type="Proteomes" id="UP000612352">
    <property type="component" value="Unassembled WGS sequence"/>
</dbReference>
<evidence type="ECO:0000259" key="1">
    <source>
        <dbReference type="Pfam" id="PF02627"/>
    </source>
</evidence>
<dbReference type="NCBIfam" id="TIGR00778">
    <property type="entry name" value="ahpD_dom"/>
    <property type="match status" value="1"/>
</dbReference>
<feature type="domain" description="Carboxymuconolactone decarboxylase-like" evidence="1">
    <location>
        <begin position="11"/>
        <end position="91"/>
    </location>
</feature>
<comment type="caution">
    <text evidence="2">The sequence shown here is derived from an EMBL/GenBank/DDBJ whole genome shotgun (WGS) entry which is preliminary data.</text>
</comment>
<dbReference type="EMBL" id="JAEDAJ010000011">
    <property type="protein sequence ID" value="MBK0332651.1"/>
    <property type="molecule type" value="Genomic_DNA"/>
</dbReference>
<evidence type="ECO:0000313" key="3">
    <source>
        <dbReference type="Proteomes" id="UP000612352"/>
    </source>
</evidence>
<dbReference type="InterPro" id="IPR003779">
    <property type="entry name" value="CMD-like"/>
</dbReference>
<dbReference type="Pfam" id="PF02627">
    <property type="entry name" value="CMD"/>
    <property type="match status" value="1"/>
</dbReference>
<protein>
    <submittedName>
        <fullName evidence="2">Carboxymuconolactone decarboxylase family protein</fullName>
    </submittedName>
</protein>
<dbReference type="InterPro" id="IPR004675">
    <property type="entry name" value="AhpD_core"/>
</dbReference>
<sequence length="144" mass="16115">MTRMKLFETHPEAYKAVLGLESYCSRQIPRELYEIVKLRASILNGCSFCTDMHSRDGIKAGIPTPKLFAVAAWHDSPHFDDRERAALRLTDTVTKLGAEGVPDDVWDEAAAQFDETLLGDLLFAIATINVWNRLAIPTQLEPQA</sequence>
<gene>
    <name evidence="2" type="ORF">I8D64_14720</name>
</gene>
<accession>A0ABS1BDH7</accession>
<reference evidence="2 3" key="1">
    <citation type="submission" date="2020-12" db="EMBL/GenBank/DDBJ databases">
        <title>Brachybacterium sp. MASK1Z-5, whole genome shotgun sequence.</title>
        <authorList>
            <person name="Tuo L."/>
        </authorList>
    </citation>
    <scope>NUCLEOTIDE SEQUENCE [LARGE SCALE GENOMIC DNA]</scope>
    <source>
        <strain evidence="2 3">MASK1Z-5</strain>
    </source>
</reference>
<proteinExistence type="predicted"/>
<dbReference type="PANTHER" id="PTHR34846">
    <property type="entry name" value="4-CARBOXYMUCONOLACTONE DECARBOXYLASE FAMILY PROTEIN (AFU_ORTHOLOGUE AFUA_6G11590)"/>
    <property type="match status" value="1"/>
</dbReference>
<dbReference type="RefSeq" id="WP_200503551.1">
    <property type="nucleotide sequence ID" value="NZ_JAEDAJ010000011.1"/>
</dbReference>
<organism evidence="2 3">
    <name type="scientific">Brachybacterium halotolerans</name>
    <dbReference type="NCBI Taxonomy" id="2795215"/>
    <lineage>
        <taxon>Bacteria</taxon>
        <taxon>Bacillati</taxon>
        <taxon>Actinomycetota</taxon>
        <taxon>Actinomycetes</taxon>
        <taxon>Micrococcales</taxon>
        <taxon>Dermabacteraceae</taxon>
        <taxon>Brachybacterium</taxon>
    </lineage>
</organism>
<dbReference type="SUPFAM" id="SSF69118">
    <property type="entry name" value="AhpD-like"/>
    <property type="match status" value="1"/>
</dbReference>